<dbReference type="CDD" id="cd06261">
    <property type="entry name" value="TM_PBP2"/>
    <property type="match status" value="1"/>
</dbReference>
<comment type="caution">
    <text evidence="9">The sequence shown here is derived from an EMBL/GenBank/DDBJ whole genome shotgun (WGS) entry which is preliminary data.</text>
</comment>
<evidence type="ECO:0000313" key="10">
    <source>
        <dbReference type="Proteomes" id="UP000248021"/>
    </source>
</evidence>
<dbReference type="EMBL" id="QJJK01000010">
    <property type="protein sequence ID" value="PXW55143.1"/>
    <property type="molecule type" value="Genomic_DNA"/>
</dbReference>
<protein>
    <submittedName>
        <fullName evidence="9">Peptide/nickel transport system permease protein</fullName>
    </submittedName>
</protein>
<keyword evidence="6 7" id="KW-0472">Membrane</keyword>
<dbReference type="PROSITE" id="PS50928">
    <property type="entry name" value="ABC_TM1"/>
    <property type="match status" value="1"/>
</dbReference>
<keyword evidence="10" id="KW-1185">Reference proteome</keyword>
<accession>A0A2V3U144</accession>
<proteinExistence type="inferred from homology"/>
<dbReference type="SUPFAM" id="SSF161098">
    <property type="entry name" value="MetI-like"/>
    <property type="match status" value="1"/>
</dbReference>
<evidence type="ECO:0000256" key="7">
    <source>
        <dbReference type="RuleBase" id="RU363032"/>
    </source>
</evidence>
<name>A0A2V3U144_9HYPH</name>
<evidence type="ECO:0000256" key="2">
    <source>
        <dbReference type="ARBA" id="ARBA00022448"/>
    </source>
</evidence>
<keyword evidence="2 7" id="KW-0813">Transport</keyword>
<evidence type="ECO:0000313" key="9">
    <source>
        <dbReference type="EMBL" id="PXW55143.1"/>
    </source>
</evidence>
<dbReference type="RefSeq" id="WP_110376743.1">
    <property type="nucleotide sequence ID" value="NZ_JAHBRY010000003.1"/>
</dbReference>
<gene>
    <name evidence="9" type="ORF">C7450_11082</name>
</gene>
<feature type="transmembrane region" description="Helical" evidence="7">
    <location>
        <begin position="252"/>
        <end position="272"/>
    </location>
</feature>
<dbReference type="Pfam" id="PF00528">
    <property type="entry name" value="BPD_transp_1"/>
    <property type="match status" value="1"/>
</dbReference>
<evidence type="ECO:0000256" key="6">
    <source>
        <dbReference type="ARBA" id="ARBA00023136"/>
    </source>
</evidence>
<comment type="similarity">
    <text evidence="7">Belongs to the binding-protein-dependent transport system permease family.</text>
</comment>
<dbReference type="InterPro" id="IPR025966">
    <property type="entry name" value="OppC_N"/>
</dbReference>
<evidence type="ECO:0000259" key="8">
    <source>
        <dbReference type="PROSITE" id="PS50928"/>
    </source>
</evidence>
<evidence type="ECO:0000256" key="4">
    <source>
        <dbReference type="ARBA" id="ARBA00022692"/>
    </source>
</evidence>
<feature type="domain" description="ABC transmembrane type-1" evidence="8">
    <location>
        <begin position="83"/>
        <end position="273"/>
    </location>
</feature>
<dbReference type="OrthoDB" id="9805884at2"/>
<evidence type="ECO:0000256" key="1">
    <source>
        <dbReference type="ARBA" id="ARBA00004651"/>
    </source>
</evidence>
<comment type="subcellular location">
    <subcellularLocation>
        <location evidence="1 7">Cell membrane</location>
        <topology evidence="1 7">Multi-pass membrane protein</topology>
    </subcellularLocation>
</comment>
<dbReference type="AlphaFoldDB" id="A0A2V3U144"/>
<evidence type="ECO:0000256" key="3">
    <source>
        <dbReference type="ARBA" id="ARBA00022475"/>
    </source>
</evidence>
<keyword evidence="4 7" id="KW-0812">Transmembrane</keyword>
<feature type="transmembrane region" description="Helical" evidence="7">
    <location>
        <begin position="122"/>
        <end position="143"/>
    </location>
</feature>
<reference evidence="9 10" key="1">
    <citation type="submission" date="2018-05" db="EMBL/GenBank/DDBJ databases">
        <title>Genomic Encyclopedia of Type Strains, Phase IV (KMG-IV): sequencing the most valuable type-strain genomes for metagenomic binning, comparative biology and taxonomic classification.</title>
        <authorList>
            <person name="Goeker M."/>
        </authorList>
    </citation>
    <scope>NUCLEOTIDE SEQUENCE [LARGE SCALE GENOMIC DNA]</scope>
    <source>
        <strain evidence="9 10">DSM 6462</strain>
    </source>
</reference>
<dbReference type="Proteomes" id="UP000248021">
    <property type="component" value="Unassembled WGS sequence"/>
</dbReference>
<dbReference type="Pfam" id="PF12911">
    <property type="entry name" value="OppC_N"/>
    <property type="match status" value="1"/>
</dbReference>
<dbReference type="Gene3D" id="1.10.3720.10">
    <property type="entry name" value="MetI-like"/>
    <property type="match status" value="1"/>
</dbReference>
<dbReference type="GO" id="GO:0005886">
    <property type="term" value="C:plasma membrane"/>
    <property type="evidence" value="ECO:0007669"/>
    <property type="project" value="UniProtKB-SubCell"/>
</dbReference>
<dbReference type="GO" id="GO:0055085">
    <property type="term" value="P:transmembrane transport"/>
    <property type="evidence" value="ECO:0007669"/>
    <property type="project" value="InterPro"/>
</dbReference>
<dbReference type="PANTHER" id="PTHR43386">
    <property type="entry name" value="OLIGOPEPTIDE TRANSPORT SYSTEM PERMEASE PROTEIN APPC"/>
    <property type="match status" value="1"/>
</dbReference>
<dbReference type="InterPro" id="IPR035906">
    <property type="entry name" value="MetI-like_sf"/>
</dbReference>
<dbReference type="InterPro" id="IPR000515">
    <property type="entry name" value="MetI-like"/>
</dbReference>
<sequence>MLAYLKRFLALPTAALGLVALVLLALAAIFAPQLANQNPYDLASIDILSSRLPPGTASVDGYIHWLGTDDQGRDLLSAVLYGLRVSLTVALVATSIALVIGVVAALFASYFGGKVDAILMRLVDLQLAFPSILTALVLVALLGTGLDKVIIAITLSQWAYFARTLRSAAMVERTKEYIDAARTLKFSSSRIMFRHLLPNSVAPLAVVIVVEIASAISLEATLSFLGVGLPITEPSLGLLISNGYSYMLAQQYWLSVYPGLVLLLLLLSVNLIGERMRQMNNPWG</sequence>
<organism evidence="9 10">
    <name type="scientific">Chelatococcus asaccharovorans</name>
    <dbReference type="NCBI Taxonomy" id="28210"/>
    <lineage>
        <taxon>Bacteria</taxon>
        <taxon>Pseudomonadati</taxon>
        <taxon>Pseudomonadota</taxon>
        <taxon>Alphaproteobacteria</taxon>
        <taxon>Hyphomicrobiales</taxon>
        <taxon>Chelatococcaceae</taxon>
        <taxon>Chelatococcus</taxon>
    </lineage>
</organism>
<feature type="transmembrane region" description="Helical" evidence="7">
    <location>
        <begin position="201"/>
        <end position="232"/>
    </location>
</feature>
<keyword evidence="5 7" id="KW-1133">Transmembrane helix</keyword>
<feature type="transmembrane region" description="Helical" evidence="7">
    <location>
        <begin position="85"/>
        <end position="110"/>
    </location>
</feature>
<evidence type="ECO:0000256" key="5">
    <source>
        <dbReference type="ARBA" id="ARBA00022989"/>
    </source>
</evidence>
<keyword evidence="3" id="KW-1003">Cell membrane</keyword>
<dbReference type="PANTHER" id="PTHR43386:SF26">
    <property type="entry name" value="ABC TRANSPORTER PERMEASE PROTEIN"/>
    <property type="match status" value="1"/>
</dbReference>
<dbReference type="InterPro" id="IPR050366">
    <property type="entry name" value="BP-dependent_transpt_permease"/>
</dbReference>